<dbReference type="OrthoDB" id="9803913at2"/>
<dbReference type="InterPro" id="IPR006310">
    <property type="entry name" value="DinG"/>
</dbReference>
<dbReference type="InterPro" id="IPR014013">
    <property type="entry name" value="Helic_SF1/SF2_ATP-bd_DinG/Rad3"/>
</dbReference>
<dbReference type="GO" id="GO:0005829">
    <property type="term" value="C:cytosol"/>
    <property type="evidence" value="ECO:0007669"/>
    <property type="project" value="TreeGrafter"/>
</dbReference>
<dbReference type="HAMAP" id="MF_02206">
    <property type="entry name" value="DinG_exonucl"/>
    <property type="match status" value="1"/>
</dbReference>
<dbReference type="GO" id="GO:0016818">
    <property type="term" value="F:hydrolase activity, acting on acid anhydrides, in phosphorus-containing anhydrides"/>
    <property type="evidence" value="ECO:0007669"/>
    <property type="project" value="InterPro"/>
</dbReference>
<dbReference type="PROSITE" id="PS51193">
    <property type="entry name" value="HELICASE_ATP_BIND_2"/>
    <property type="match status" value="1"/>
</dbReference>
<dbReference type="SUPFAM" id="SSF52540">
    <property type="entry name" value="P-loop containing nucleoside triphosphate hydrolases"/>
    <property type="match status" value="2"/>
</dbReference>
<evidence type="ECO:0000256" key="10">
    <source>
        <dbReference type="HAMAP-Rule" id="MF_02206"/>
    </source>
</evidence>
<keyword evidence="1" id="KW-0808">Transferase</keyword>
<dbReference type="GO" id="GO:0004386">
    <property type="term" value="F:helicase activity"/>
    <property type="evidence" value="ECO:0007669"/>
    <property type="project" value="InterPro"/>
</dbReference>
<keyword evidence="8 10" id="KW-0067">ATP-binding</keyword>
<dbReference type="Proteomes" id="UP000003645">
    <property type="component" value="Chromosome"/>
</dbReference>
<dbReference type="InterPro" id="IPR012337">
    <property type="entry name" value="RNaseH-like_sf"/>
</dbReference>
<keyword evidence="2" id="KW-0548">Nucleotidyltransferase</keyword>
<dbReference type="Gene3D" id="3.40.50.300">
    <property type="entry name" value="P-loop containing nucleotide triphosphate hydrolases"/>
    <property type="match status" value="2"/>
</dbReference>
<dbReference type="GO" id="GO:0003887">
    <property type="term" value="F:DNA-directed DNA polymerase activity"/>
    <property type="evidence" value="ECO:0007669"/>
    <property type="project" value="UniProtKB-KW"/>
</dbReference>
<dbReference type="RefSeq" id="WP_006499210.1">
    <property type="nucleotide sequence ID" value="NZ_CP011013.1"/>
</dbReference>
<dbReference type="FunFam" id="3.30.420.10:FF:000045">
    <property type="entry name" value="3'-5' exonuclease DinG"/>
    <property type="match status" value="1"/>
</dbReference>
<dbReference type="InterPro" id="IPR013520">
    <property type="entry name" value="Ribonucl_H"/>
</dbReference>
<evidence type="ECO:0000256" key="9">
    <source>
        <dbReference type="ARBA" id="ARBA00022932"/>
    </source>
</evidence>
<feature type="short sequence motif" description="DEAH box" evidence="10">
    <location>
        <begin position="466"/>
        <end position="469"/>
    </location>
</feature>
<feature type="domain" description="Helicase ATP-binding" evidence="12">
    <location>
        <begin position="252"/>
        <end position="535"/>
    </location>
</feature>
<keyword evidence="5 10" id="KW-0547">Nucleotide-binding</keyword>
<dbReference type="Gene3D" id="3.30.420.10">
    <property type="entry name" value="Ribonuclease H-like superfamily/Ribonuclease H"/>
    <property type="match status" value="1"/>
</dbReference>
<evidence type="ECO:0000256" key="2">
    <source>
        <dbReference type="ARBA" id="ARBA00022695"/>
    </source>
</evidence>
<dbReference type="InterPro" id="IPR001650">
    <property type="entry name" value="Helicase_C-like"/>
</dbReference>
<comment type="similarity">
    <text evidence="10 11">Belongs to the helicase family. DinG subfamily. Type 2 sub-subfamily.</text>
</comment>
<evidence type="ECO:0000256" key="1">
    <source>
        <dbReference type="ARBA" id="ARBA00022679"/>
    </source>
</evidence>
<dbReference type="InterPro" id="IPR027417">
    <property type="entry name" value="P-loop_NTPase"/>
</dbReference>
<dbReference type="GO" id="GO:0045004">
    <property type="term" value="P:DNA replication proofreading"/>
    <property type="evidence" value="ECO:0007669"/>
    <property type="project" value="TreeGrafter"/>
</dbReference>
<dbReference type="SMART" id="SM00491">
    <property type="entry name" value="HELICc2"/>
    <property type="match status" value="1"/>
</dbReference>
<dbReference type="SMART" id="SM00479">
    <property type="entry name" value="EXOIII"/>
    <property type="match status" value="1"/>
</dbReference>
<keyword evidence="9" id="KW-0239">DNA-directed DNA polymerase</keyword>
<name>A0A0D4CKA2_LIMMU</name>
<feature type="binding site" evidence="10">
    <location>
        <begin position="289"/>
        <end position="296"/>
    </location>
    <ligand>
        <name>ATP</name>
        <dbReference type="ChEBI" id="CHEBI:30616"/>
    </ligand>
</feature>
<proteinExistence type="inferred from homology"/>
<dbReference type="HOGENOM" id="CLU_012117_1_0_9"/>
<keyword evidence="4 10" id="KW-0540">Nuclease</keyword>
<dbReference type="STRING" id="1130798.LBLM1_04345"/>
<evidence type="ECO:0000256" key="7">
    <source>
        <dbReference type="ARBA" id="ARBA00022839"/>
    </source>
</evidence>
<keyword evidence="6 10" id="KW-0378">Hydrolase</keyword>
<dbReference type="Pfam" id="PF00270">
    <property type="entry name" value="DEAD"/>
    <property type="match status" value="1"/>
</dbReference>
<dbReference type="KEGG" id="lmu:LBLM1_04345"/>
<dbReference type="InterPro" id="IPR006555">
    <property type="entry name" value="ATP-dep_Helicase_C"/>
</dbReference>
<evidence type="ECO:0000256" key="6">
    <source>
        <dbReference type="ARBA" id="ARBA00022801"/>
    </source>
</evidence>
<dbReference type="InterPro" id="IPR036397">
    <property type="entry name" value="RNaseH_sf"/>
</dbReference>
<dbReference type="CDD" id="cd06127">
    <property type="entry name" value="DEDDh"/>
    <property type="match status" value="1"/>
</dbReference>
<dbReference type="GO" id="GO:0005524">
    <property type="term" value="F:ATP binding"/>
    <property type="evidence" value="ECO:0007669"/>
    <property type="project" value="UniProtKB-UniRule"/>
</dbReference>
<dbReference type="PANTHER" id="PTHR30231">
    <property type="entry name" value="DNA POLYMERASE III SUBUNIT EPSILON"/>
    <property type="match status" value="1"/>
</dbReference>
<dbReference type="EMBL" id="CP011013">
    <property type="protein sequence ID" value="AJT50350.1"/>
    <property type="molecule type" value="Genomic_DNA"/>
</dbReference>
<gene>
    <name evidence="10 11" type="primary">dinG</name>
    <name evidence="14" type="ORF">LBLM1_04345</name>
</gene>
<evidence type="ECO:0000259" key="13">
    <source>
        <dbReference type="PROSITE" id="PS51194"/>
    </source>
</evidence>
<evidence type="ECO:0000313" key="15">
    <source>
        <dbReference type="Proteomes" id="UP000003645"/>
    </source>
</evidence>
<evidence type="ECO:0000259" key="12">
    <source>
        <dbReference type="PROSITE" id="PS51193"/>
    </source>
</evidence>
<reference evidence="14 15" key="1">
    <citation type="journal article" date="2012" name="J. Bacteriol.">
        <title>Genome sequence of Lactobacillus mucosae LM1, isolated from piglet feces.</title>
        <authorList>
            <person name="Lee J.H."/>
            <person name="Valeriano V.D."/>
            <person name="Shin Y.R."/>
            <person name="Chae J.P."/>
            <person name="Kim G.B."/>
            <person name="Ham J.S."/>
            <person name="Chun J."/>
            <person name="Kang D.K."/>
        </authorList>
    </citation>
    <scope>NUCLEOTIDE SEQUENCE [LARGE SCALE GENOMIC DNA]</scope>
    <source>
        <strain evidence="14 15">LM1</strain>
    </source>
</reference>
<dbReference type="GO" id="GO:0003677">
    <property type="term" value="F:DNA binding"/>
    <property type="evidence" value="ECO:0007669"/>
    <property type="project" value="InterPro"/>
</dbReference>
<feature type="domain" description="Helicase C-terminal" evidence="13">
    <location>
        <begin position="748"/>
        <end position="930"/>
    </location>
</feature>
<dbReference type="Pfam" id="PF13307">
    <property type="entry name" value="Helicase_C_2"/>
    <property type="match status" value="1"/>
</dbReference>
<dbReference type="EC" id="3.1.-.-" evidence="10 11"/>
<keyword evidence="7 10" id="KW-0269">Exonuclease</keyword>
<evidence type="ECO:0000256" key="4">
    <source>
        <dbReference type="ARBA" id="ARBA00022722"/>
    </source>
</evidence>
<keyword evidence="15" id="KW-1185">Reference proteome</keyword>
<dbReference type="AlphaFoldDB" id="A0A0D4CKA2"/>
<keyword evidence="3" id="KW-0235">DNA replication</keyword>
<comment type="function">
    <text evidence="10 11">3'-5' exonuclease.</text>
</comment>
<organism evidence="14 15">
    <name type="scientific">Limosilactobacillus mucosae LM1</name>
    <dbReference type="NCBI Taxonomy" id="1130798"/>
    <lineage>
        <taxon>Bacteria</taxon>
        <taxon>Bacillati</taxon>
        <taxon>Bacillota</taxon>
        <taxon>Bacilli</taxon>
        <taxon>Lactobacillales</taxon>
        <taxon>Lactobacillaceae</taxon>
        <taxon>Limosilactobacillus</taxon>
    </lineage>
</organism>
<dbReference type="PROSITE" id="PS51194">
    <property type="entry name" value="HELICASE_CTER"/>
    <property type="match status" value="1"/>
</dbReference>
<dbReference type="PANTHER" id="PTHR30231:SF41">
    <property type="entry name" value="DNA POLYMERASE III SUBUNIT EPSILON"/>
    <property type="match status" value="1"/>
</dbReference>
<evidence type="ECO:0000256" key="3">
    <source>
        <dbReference type="ARBA" id="ARBA00022705"/>
    </source>
</evidence>
<evidence type="ECO:0000256" key="5">
    <source>
        <dbReference type="ARBA" id="ARBA00022741"/>
    </source>
</evidence>
<sequence>MKKQSKKREPIYAIVDLETTGTSVKHGDRIIQIGCVLVQAGQIINQFETKINPRTKIPHSIEQLTGITNSDVHDAPWFDDVADTLESLLSDTIFVAHNVNFDFPFLNAELERAGHQSLAIPAIDTVTLAQILLPTAKSFRLRDLSSYLAIEHDQPHSAASDAEATAVLLIDLLKKVHQLPTLTLASLVKMKLQLPKQTADVFSQELEKRRHHPQNLSADLYVSNGLVLHKSRPLATPMAHDKNAYPATKKAKEKLFGDQLEFRATQSKMMNSIYNHYAHDAEKPMIIEAGTGVGKTLGYLLPMVYQAYPDRQIVVSTATNLQLQQIEQKTMPQLNAMLPFEVASVVVKGNDHYLDLAKFAHSLSIVEDSKLVQLLKARILVWLLQTTSGDMDELNLNAQQSPYFTEIRHHGLRTLSRDNPFIKDDFLMRRNRQLQHATVVITNHAYLAAHAAEFGHDALRPYLVVDEAQHLSDSILKKARQTVDFQRLTTAAHVLEGLVKEGSERNLIDVFAHLPLGIYNVELLQGDLQQLDQAFLDFQGALYRSFMLNAAGEDDQIIEQVVDNDRLYALLDASGPVMMNLEQSLASVQLHFSALDHLFASRSDSWLTSDRYLMSQFATQLAALNGADEVLHEFVSALDQHDEAAVFWLTVQQSHERSTMKLSGGLLNASHYLSEQVYPFFQPALFVGATLFTSKRSNYLYQQLDLNRDNVKVKHFKSPFNYQQNSRLLIAKDAPMPADADNGDYIRYLSQTIYRLANETQCQTMVLFNSLVTVEQVYSQLRSTDLFNQRDILAQGITGNREKLLKQFATGENSVLLGAASFWEGIDLPNSQLQLLIITRLPFDSPQEILNRAQSSLLKSKGINPFYHLELPKATMRMRQGIGRLLRTPDDYGVAVVLDPRLSDRRYGKTILNALPEMMPVVAAATANVIEETKKFLKNHERSTQRQ</sequence>
<dbReference type="GO" id="GO:0008408">
    <property type="term" value="F:3'-5' exonuclease activity"/>
    <property type="evidence" value="ECO:0007669"/>
    <property type="project" value="UniProtKB-UniRule"/>
</dbReference>
<evidence type="ECO:0000313" key="14">
    <source>
        <dbReference type="EMBL" id="AJT50350.1"/>
    </source>
</evidence>
<dbReference type="InterPro" id="IPR011545">
    <property type="entry name" value="DEAD/DEAH_box_helicase_dom"/>
</dbReference>
<dbReference type="NCBIfam" id="TIGR00573">
    <property type="entry name" value="dnaq"/>
    <property type="match status" value="1"/>
</dbReference>
<evidence type="ECO:0000256" key="11">
    <source>
        <dbReference type="RuleBase" id="RU364106"/>
    </source>
</evidence>
<dbReference type="SUPFAM" id="SSF53098">
    <property type="entry name" value="Ribonuclease H-like"/>
    <property type="match status" value="1"/>
</dbReference>
<dbReference type="NCBIfam" id="TIGR01407">
    <property type="entry name" value="dinG_rel"/>
    <property type="match status" value="1"/>
</dbReference>
<dbReference type="Pfam" id="PF00929">
    <property type="entry name" value="RNase_T"/>
    <property type="match status" value="1"/>
</dbReference>
<protein>
    <recommendedName>
        <fullName evidence="10 11">3'-5' exonuclease DinG</fullName>
        <ecNumber evidence="10 11">3.1.-.-</ecNumber>
    </recommendedName>
</protein>
<accession>A0A0D4CKA2</accession>
<dbReference type="InterPro" id="IPR006054">
    <property type="entry name" value="DnaQ"/>
</dbReference>
<evidence type="ECO:0000256" key="8">
    <source>
        <dbReference type="ARBA" id="ARBA00022840"/>
    </source>
</evidence>